<evidence type="ECO:0000313" key="1">
    <source>
        <dbReference type="EMBL" id="AYV78909.1"/>
    </source>
</evidence>
<gene>
    <name evidence="1" type="ORF">Edafosvirus47_5</name>
</gene>
<organism evidence="1">
    <name type="scientific">Edafosvirus sp</name>
    <dbReference type="NCBI Taxonomy" id="2487765"/>
    <lineage>
        <taxon>Viruses</taxon>
        <taxon>Varidnaviria</taxon>
        <taxon>Bamfordvirae</taxon>
        <taxon>Nucleocytoviricota</taxon>
        <taxon>Megaviricetes</taxon>
        <taxon>Imitervirales</taxon>
        <taxon>Mimiviridae</taxon>
        <taxon>Klosneuvirinae</taxon>
    </lineage>
</organism>
<sequence>TNIVHFLLDIINNEFDIFNIENKMNIFDIKRFSYVLQSSHYVHDIELKGYGLDDLATNYYGEYRDPQDEISLTDEQKQVIEDEKDDAVEEAEAIDMDMDFNYAFAYDRAYSDWEPSTEQNMMWYPQVNDAFE</sequence>
<protein>
    <submittedName>
        <fullName evidence="1">Uncharacterized protein</fullName>
    </submittedName>
</protein>
<accession>A0A3G4ZZY2</accession>
<reference evidence="1" key="1">
    <citation type="submission" date="2018-10" db="EMBL/GenBank/DDBJ databases">
        <title>Hidden diversity of soil giant viruses.</title>
        <authorList>
            <person name="Schulz F."/>
            <person name="Alteio L."/>
            <person name="Goudeau D."/>
            <person name="Ryan E.M."/>
            <person name="Malmstrom R.R."/>
            <person name="Blanchard J."/>
            <person name="Woyke T."/>
        </authorList>
    </citation>
    <scope>NUCLEOTIDE SEQUENCE</scope>
    <source>
        <strain evidence="1">EDV1</strain>
    </source>
</reference>
<feature type="non-terminal residue" evidence="1">
    <location>
        <position position="1"/>
    </location>
</feature>
<name>A0A3G4ZZY2_9VIRU</name>
<dbReference type="EMBL" id="MK072112">
    <property type="protein sequence ID" value="AYV78909.1"/>
    <property type="molecule type" value="Genomic_DNA"/>
</dbReference>
<proteinExistence type="predicted"/>